<feature type="region of interest" description="Disordered" evidence="1">
    <location>
        <begin position="88"/>
        <end position="108"/>
    </location>
</feature>
<keyword evidence="3" id="KW-1185">Reference proteome</keyword>
<dbReference type="EMBL" id="JACEEZ010001007">
    <property type="protein sequence ID" value="KAG0729599.1"/>
    <property type="molecule type" value="Genomic_DNA"/>
</dbReference>
<name>A0A8J4YXP9_CHIOP</name>
<dbReference type="Proteomes" id="UP000770661">
    <property type="component" value="Unassembled WGS sequence"/>
</dbReference>
<protein>
    <submittedName>
        <fullName evidence="2">Uncharacterized protein</fullName>
    </submittedName>
</protein>
<feature type="region of interest" description="Disordered" evidence="1">
    <location>
        <begin position="244"/>
        <end position="286"/>
    </location>
</feature>
<evidence type="ECO:0000313" key="2">
    <source>
        <dbReference type="EMBL" id="KAG0729599.1"/>
    </source>
</evidence>
<feature type="compositionally biased region" description="Acidic residues" evidence="1">
    <location>
        <begin position="259"/>
        <end position="275"/>
    </location>
</feature>
<dbReference type="OrthoDB" id="9884296at2759"/>
<reference evidence="2" key="1">
    <citation type="submission" date="2020-07" db="EMBL/GenBank/DDBJ databases">
        <title>The High-quality genome of the commercially important snow crab, Chionoecetes opilio.</title>
        <authorList>
            <person name="Jeong J.-H."/>
            <person name="Ryu S."/>
        </authorList>
    </citation>
    <scope>NUCLEOTIDE SEQUENCE</scope>
    <source>
        <strain evidence="2">MADBK_172401_WGS</strain>
        <tissue evidence="2">Digestive gland</tissue>
    </source>
</reference>
<sequence length="387" mass="42379">MVPATPADTHRAIIIILRAIIIILRAIIIILRAIIIILRAIIIILRAIIILITDAPLTSWYFPTGIHALKIVGRVGVGGSAQDHVMSEVQPGHAHHPPSDDVTRFNGDVTGRDNQSASVISQVTDGEFEHDTADYQWLLDYELPCVRYRESYSREVGSASLSSTGRDGSGRVSVLEASRGPLQDLSYETLARNLDANLAEIDMDDFHSEDIHNLLTLPTMCGEFQSAGDGEMFASVSGSMMNKIDLGSSVSPHSSSHGDDEDEDAEYKEEEEEELASCGRRDDEEYSGVSGELSLYQSGPLFSPLKEPPPLANTTFSVDSLDCDSLHDDLILTCQANKDNYTIAFEGSFVQYSEDSDYHEAGVCVCVCVSVCLSVLKYCLNTIFKYS</sequence>
<organism evidence="2 3">
    <name type="scientific">Chionoecetes opilio</name>
    <name type="common">Atlantic snow crab</name>
    <name type="synonym">Cancer opilio</name>
    <dbReference type="NCBI Taxonomy" id="41210"/>
    <lineage>
        <taxon>Eukaryota</taxon>
        <taxon>Metazoa</taxon>
        <taxon>Ecdysozoa</taxon>
        <taxon>Arthropoda</taxon>
        <taxon>Crustacea</taxon>
        <taxon>Multicrustacea</taxon>
        <taxon>Malacostraca</taxon>
        <taxon>Eumalacostraca</taxon>
        <taxon>Eucarida</taxon>
        <taxon>Decapoda</taxon>
        <taxon>Pleocyemata</taxon>
        <taxon>Brachyura</taxon>
        <taxon>Eubrachyura</taxon>
        <taxon>Majoidea</taxon>
        <taxon>Majidae</taxon>
        <taxon>Chionoecetes</taxon>
    </lineage>
</organism>
<proteinExistence type="predicted"/>
<dbReference type="AlphaFoldDB" id="A0A8J4YXP9"/>
<accession>A0A8J4YXP9</accession>
<gene>
    <name evidence="2" type="ORF">GWK47_030008</name>
</gene>
<evidence type="ECO:0000313" key="3">
    <source>
        <dbReference type="Proteomes" id="UP000770661"/>
    </source>
</evidence>
<evidence type="ECO:0000256" key="1">
    <source>
        <dbReference type="SAM" id="MobiDB-lite"/>
    </source>
</evidence>
<comment type="caution">
    <text evidence="2">The sequence shown here is derived from an EMBL/GenBank/DDBJ whole genome shotgun (WGS) entry which is preliminary data.</text>
</comment>